<dbReference type="AlphaFoldDB" id="A0A3G6N9W8"/>
<evidence type="ECO:0000313" key="2">
    <source>
        <dbReference type="Proteomes" id="UP000273270"/>
    </source>
</evidence>
<gene>
    <name evidence="1" type="ORF">EG346_16890</name>
</gene>
<dbReference type="RefSeq" id="WP_123880198.1">
    <property type="nucleotide sequence ID" value="NZ_CP033920.1"/>
</dbReference>
<dbReference type="OrthoDB" id="1274854at2"/>
<dbReference type="Proteomes" id="UP000273270">
    <property type="component" value="Chromosome"/>
</dbReference>
<reference evidence="2" key="1">
    <citation type="submission" date="2018-11" db="EMBL/GenBank/DDBJ databases">
        <title>Proposal to divide the Flavobacteriaceae and reorganize its genera based on Amino Acid Identity values calculated from whole genome sequences.</title>
        <authorList>
            <person name="Nicholson A.C."/>
            <person name="Gulvik C.A."/>
            <person name="Whitney A.M."/>
            <person name="Humrighouse B.W."/>
            <person name="Bell M."/>
            <person name="Holmes B."/>
            <person name="Steigerwalt A.G."/>
            <person name="Villarma A."/>
            <person name="Sheth M."/>
            <person name="Batra D."/>
            <person name="Pryor J."/>
            <person name="Bernardet J.-F."/>
            <person name="Hugo C."/>
            <person name="Kampfer P."/>
            <person name="Newman J."/>
            <person name="McQuiston J.R."/>
        </authorList>
    </citation>
    <scope>NUCLEOTIDE SEQUENCE [LARGE SCALE GENOMIC DNA]</scope>
    <source>
        <strain evidence="2">G0188</strain>
    </source>
</reference>
<evidence type="ECO:0000313" key="1">
    <source>
        <dbReference type="EMBL" id="AZA49753.1"/>
    </source>
</evidence>
<accession>A0A3G6N9W8</accession>
<dbReference type="EMBL" id="CP033920">
    <property type="protein sequence ID" value="AZA49753.1"/>
    <property type="molecule type" value="Genomic_DNA"/>
</dbReference>
<sequence>MEKQEQEELNILTGKGYEFETILFGKKRKWNTGKMTLGKMLRLSQVFIKMRIDESEISDPDLAVQIPAQYKAIRENAKLSIDAVYISIESELPNWVKSLKYILKPLIKKHLLNSFSSAELAKFTMELLKNSDYQSFITSTVLMNGNRPTKAIPIEKTV</sequence>
<dbReference type="KEGG" id="ccau:EG346_16890"/>
<name>A0A3G6N9W8_CHRCU</name>
<proteinExistence type="predicted"/>
<organism evidence="1 2">
    <name type="scientific">Chryseobacterium carnipullorum</name>
    <dbReference type="NCBI Taxonomy" id="1124835"/>
    <lineage>
        <taxon>Bacteria</taxon>
        <taxon>Pseudomonadati</taxon>
        <taxon>Bacteroidota</taxon>
        <taxon>Flavobacteriia</taxon>
        <taxon>Flavobacteriales</taxon>
        <taxon>Weeksellaceae</taxon>
        <taxon>Chryseobacterium group</taxon>
        <taxon>Chryseobacterium</taxon>
    </lineage>
</organism>
<protein>
    <submittedName>
        <fullName evidence="1">Uncharacterized protein</fullName>
    </submittedName>
</protein>
<keyword evidence="2" id="KW-1185">Reference proteome</keyword>